<protein>
    <submittedName>
        <fullName evidence="2">Uncharacterized protein</fullName>
    </submittedName>
</protein>
<feature type="transmembrane region" description="Helical" evidence="1">
    <location>
        <begin position="18"/>
        <end position="38"/>
    </location>
</feature>
<evidence type="ECO:0000313" key="2">
    <source>
        <dbReference type="EMBL" id="SEN03255.1"/>
    </source>
</evidence>
<keyword evidence="1" id="KW-1133">Transmembrane helix</keyword>
<feature type="transmembrane region" description="Helical" evidence="1">
    <location>
        <begin position="89"/>
        <end position="108"/>
    </location>
</feature>
<dbReference type="RefSeq" id="WP_091812929.1">
    <property type="nucleotide sequence ID" value="NZ_FOCW01000001.1"/>
</dbReference>
<dbReference type="AlphaFoldDB" id="A0A1H8D7Z0"/>
<keyword evidence="1" id="KW-0812">Transmembrane</keyword>
<dbReference type="EMBL" id="FOCW01000001">
    <property type="protein sequence ID" value="SEN03255.1"/>
    <property type="molecule type" value="Genomic_DNA"/>
</dbReference>
<dbReference type="Proteomes" id="UP000199531">
    <property type="component" value="Unassembled WGS sequence"/>
</dbReference>
<evidence type="ECO:0000313" key="3">
    <source>
        <dbReference type="Proteomes" id="UP000199531"/>
    </source>
</evidence>
<keyword evidence="1" id="KW-0472">Membrane</keyword>
<accession>A0A1H8D7Z0</accession>
<sequence>MYEIWLTLNILWELGMTILPWLIAGAVIWVLLMLPALRRSRADWGRNFKLAFWLALAFGIFIFVVTPAWTKASFSDMGYWIDWGNLLMIGVAWAAGAFAFLWPLLTLVRGRGQALA</sequence>
<name>A0A1H8D7Z0_9BURK</name>
<evidence type="ECO:0000256" key="1">
    <source>
        <dbReference type="SAM" id="Phobius"/>
    </source>
</evidence>
<organism evidence="2 3">
    <name type="scientific">Brachymonas denitrificans DSM 15123</name>
    <dbReference type="NCBI Taxonomy" id="1121117"/>
    <lineage>
        <taxon>Bacteria</taxon>
        <taxon>Pseudomonadati</taxon>
        <taxon>Pseudomonadota</taxon>
        <taxon>Betaproteobacteria</taxon>
        <taxon>Burkholderiales</taxon>
        <taxon>Comamonadaceae</taxon>
        <taxon>Brachymonas</taxon>
    </lineage>
</organism>
<reference evidence="2 3" key="1">
    <citation type="submission" date="2016-10" db="EMBL/GenBank/DDBJ databases">
        <authorList>
            <person name="de Groot N.N."/>
        </authorList>
    </citation>
    <scope>NUCLEOTIDE SEQUENCE [LARGE SCALE GENOMIC DNA]</scope>
    <source>
        <strain evidence="2 3">DSM 15123</strain>
    </source>
</reference>
<feature type="transmembrane region" description="Helical" evidence="1">
    <location>
        <begin position="50"/>
        <end position="69"/>
    </location>
</feature>
<dbReference type="STRING" id="1121117.SAMN02745977_00216"/>
<keyword evidence="3" id="KW-1185">Reference proteome</keyword>
<proteinExistence type="predicted"/>
<dbReference type="OrthoDB" id="9157543at2"/>
<gene>
    <name evidence="2" type="ORF">SAMN02745977_00216</name>
</gene>